<proteinExistence type="predicted"/>
<dbReference type="Proteomes" id="UP000257109">
    <property type="component" value="Unassembled WGS sequence"/>
</dbReference>
<protein>
    <submittedName>
        <fullName evidence="1">Uncharacterized protein</fullName>
    </submittedName>
</protein>
<dbReference type="AlphaFoldDB" id="A0A371EQL9"/>
<sequence>SITNFDDGTLTPISTVFSLVIKQEGQLNGNVLTNPKALLNSTNEEGLGHVCSLFPYVKLESNKACQFCAALKLFHILYMIHIDVWRPLAISSLHGHQYFLTIVDDFSLHT</sequence>
<feature type="non-terminal residue" evidence="1">
    <location>
        <position position="1"/>
    </location>
</feature>
<reference evidence="1" key="1">
    <citation type="submission" date="2018-05" db="EMBL/GenBank/DDBJ databases">
        <title>Draft genome of Mucuna pruriens seed.</title>
        <authorList>
            <person name="Nnadi N.E."/>
            <person name="Vos R."/>
            <person name="Hasami M.H."/>
            <person name="Devisetty U.K."/>
            <person name="Aguiy J.C."/>
        </authorList>
    </citation>
    <scope>NUCLEOTIDE SEQUENCE [LARGE SCALE GENOMIC DNA]</scope>
    <source>
        <strain evidence="1">JCA_2017</strain>
    </source>
</reference>
<comment type="caution">
    <text evidence="1">The sequence shown here is derived from an EMBL/GenBank/DDBJ whole genome shotgun (WGS) entry which is preliminary data.</text>
</comment>
<organism evidence="1 2">
    <name type="scientific">Mucuna pruriens</name>
    <name type="common">Velvet bean</name>
    <name type="synonym">Dolichos pruriens</name>
    <dbReference type="NCBI Taxonomy" id="157652"/>
    <lineage>
        <taxon>Eukaryota</taxon>
        <taxon>Viridiplantae</taxon>
        <taxon>Streptophyta</taxon>
        <taxon>Embryophyta</taxon>
        <taxon>Tracheophyta</taxon>
        <taxon>Spermatophyta</taxon>
        <taxon>Magnoliopsida</taxon>
        <taxon>eudicotyledons</taxon>
        <taxon>Gunneridae</taxon>
        <taxon>Pentapetalae</taxon>
        <taxon>rosids</taxon>
        <taxon>fabids</taxon>
        <taxon>Fabales</taxon>
        <taxon>Fabaceae</taxon>
        <taxon>Papilionoideae</taxon>
        <taxon>50 kb inversion clade</taxon>
        <taxon>NPAAA clade</taxon>
        <taxon>indigoferoid/millettioid clade</taxon>
        <taxon>Phaseoleae</taxon>
        <taxon>Mucuna</taxon>
    </lineage>
</organism>
<accession>A0A371EQL9</accession>
<dbReference type="EMBL" id="QJKJ01012600">
    <property type="protein sequence ID" value="RDX68304.1"/>
    <property type="molecule type" value="Genomic_DNA"/>
</dbReference>
<evidence type="ECO:0000313" key="1">
    <source>
        <dbReference type="EMBL" id="RDX68304.1"/>
    </source>
</evidence>
<evidence type="ECO:0000313" key="2">
    <source>
        <dbReference type="Proteomes" id="UP000257109"/>
    </source>
</evidence>
<dbReference type="OrthoDB" id="1380361at2759"/>
<gene>
    <name evidence="1" type="ORF">CR513_52730</name>
</gene>
<keyword evidence="2" id="KW-1185">Reference proteome</keyword>
<feature type="non-terminal residue" evidence="1">
    <location>
        <position position="110"/>
    </location>
</feature>
<name>A0A371EQL9_MUCPR</name>